<dbReference type="Proteomes" id="UP000241818">
    <property type="component" value="Unassembled WGS sequence"/>
</dbReference>
<dbReference type="InParanoid" id="A0A2T3B792"/>
<keyword evidence="2" id="KW-1185">Reference proteome</keyword>
<name>A0A2T3B792_AMORE</name>
<dbReference type="AlphaFoldDB" id="A0A2T3B792"/>
<reference evidence="1 2" key="1">
    <citation type="journal article" date="2018" name="New Phytol.">
        <title>Comparative genomics and transcriptomics depict ericoid mycorrhizal fungi as versatile saprotrophs and plant mutualists.</title>
        <authorList>
            <person name="Martino E."/>
            <person name="Morin E."/>
            <person name="Grelet G.A."/>
            <person name="Kuo A."/>
            <person name="Kohler A."/>
            <person name="Daghino S."/>
            <person name="Barry K.W."/>
            <person name="Cichocki N."/>
            <person name="Clum A."/>
            <person name="Dockter R.B."/>
            <person name="Hainaut M."/>
            <person name="Kuo R.C."/>
            <person name="LaButti K."/>
            <person name="Lindahl B.D."/>
            <person name="Lindquist E.A."/>
            <person name="Lipzen A."/>
            <person name="Khouja H.R."/>
            <person name="Magnuson J."/>
            <person name="Murat C."/>
            <person name="Ohm R.A."/>
            <person name="Singer S.W."/>
            <person name="Spatafora J.W."/>
            <person name="Wang M."/>
            <person name="Veneault-Fourrey C."/>
            <person name="Henrissat B."/>
            <person name="Grigoriev I.V."/>
            <person name="Martin F.M."/>
            <person name="Perotto S."/>
        </authorList>
    </citation>
    <scope>NUCLEOTIDE SEQUENCE [LARGE SCALE GENOMIC DNA]</scope>
    <source>
        <strain evidence="1 2">ATCC 22711</strain>
    </source>
</reference>
<proteinExistence type="predicted"/>
<evidence type="ECO:0000313" key="1">
    <source>
        <dbReference type="EMBL" id="PSS22712.1"/>
    </source>
</evidence>
<accession>A0A2T3B792</accession>
<sequence length="97" mass="10647">MERLPKPPPSMSTNDPARLLAIELPGSQLDFHDDASQPNCPEILPSPIWQLAPKKKYVYIWQCCGCGHSGINIMVTACSACGAARCAYCRTTKVQVR</sequence>
<dbReference type="OrthoDB" id="3472818at2759"/>
<evidence type="ECO:0000313" key="2">
    <source>
        <dbReference type="Proteomes" id="UP000241818"/>
    </source>
</evidence>
<organism evidence="1 2">
    <name type="scientific">Amorphotheca resinae ATCC 22711</name>
    <dbReference type="NCBI Taxonomy" id="857342"/>
    <lineage>
        <taxon>Eukaryota</taxon>
        <taxon>Fungi</taxon>
        <taxon>Dikarya</taxon>
        <taxon>Ascomycota</taxon>
        <taxon>Pezizomycotina</taxon>
        <taxon>Leotiomycetes</taxon>
        <taxon>Helotiales</taxon>
        <taxon>Amorphothecaceae</taxon>
        <taxon>Amorphotheca</taxon>
    </lineage>
</organism>
<dbReference type="GeneID" id="36574456"/>
<protein>
    <submittedName>
        <fullName evidence="1">Uncharacterized protein</fullName>
    </submittedName>
</protein>
<dbReference type="EMBL" id="KZ679008">
    <property type="protein sequence ID" value="PSS22712.1"/>
    <property type="molecule type" value="Genomic_DNA"/>
</dbReference>
<gene>
    <name evidence="1" type="ORF">M430DRAFT_33473</name>
</gene>
<dbReference type="RefSeq" id="XP_024722758.1">
    <property type="nucleotide sequence ID" value="XM_024866375.1"/>
</dbReference>